<feature type="binding site" description="axial binding residue" evidence="7">
    <location>
        <position position="458"/>
    </location>
    <ligand>
        <name>heme</name>
        <dbReference type="ChEBI" id="CHEBI:30413"/>
    </ligand>
    <ligandPart>
        <name>Fe</name>
        <dbReference type="ChEBI" id="CHEBI:18248"/>
    </ligandPart>
</feature>
<dbReference type="CDD" id="cd11063">
    <property type="entry name" value="CYP52"/>
    <property type="match status" value="1"/>
</dbReference>
<dbReference type="InterPro" id="IPR001128">
    <property type="entry name" value="Cyt_P450"/>
</dbReference>
<sequence>MGFFSFARLGVALLTLLAARRVYWELTVGSQRRAFSTQHGCVPAHKKKTRLPFGLDMLLKDQKKFREYRVLEYIIEFFRDENAHTIDLRYVGQHIFVTDDPENIKTVLATDFGRWSIGVARIKWMGSFLGTGIFTSEGPVWKHSRETLRPCFERSQVSDISLLDKHTTRLIDSLSKDGSTVDLQPLIQDLTMDITSDFLFGISTDSLDKSKDDKHTKEFIKAFEYIMVPFDVENLGLWTVVEQLLPNRKLKKCTKILQDFADRIIDEEIAARKSSPSKPSRYVFLHELLDTVPDRIRIRSELLNIFLAGRDTTSALLSNVLWTLSRSPTIQSRLRREITSHIGDAVLPTFTQLKDMRYLKAIMNESQRLYPVVPSNTREALVDTTLPRGGGPDEQSPVFVPKGASITYHIVAMHRRVDVYGEDADVFEPARWMDGEHGSSPLRPGWGYLPFSGGPRVCIGQQFALTEAMFVVVRMLQTFPVLESRDSEPWTEKINITASNRNGCKVSLRMAE</sequence>
<protein>
    <submittedName>
        <fullName evidence="10">Cytochrome P450</fullName>
    </submittedName>
</protein>
<dbReference type="PRINTS" id="PR00463">
    <property type="entry name" value="EP450I"/>
</dbReference>
<comment type="similarity">
    <text evidence="2 8">Belongs to the cytochrome P450 family.</text>
</comment>
<dbReference type="GO" id="GO:0016705">
    <property type="term" value="F:oxidoreductase activity, acting on paired donors, with incorporation or reduction of molecular oxygen"/>
    <property type="evidence" value="ECO:0007669"/>
    <property type="project" value="InterPro"/>
</dbReference>
<evidence type="ECO:0000313" key="11">
    <source>
        <dbReference type="Proteomes" id="UP000799444"/>
    </source>
</evidence>
<keyword evidence="9" id="KW-0732">Signal</keyword>
<evidence type="ECO:0000256" key="2">
    <source>
        <dbReference type="ARBA" id="ARBA00010617"/>
    </source>
</evidence>
<dbReference type="InterPro" id="IPR002401">
    <property type="entry name" value="Cyt_P450_E_grp-I"/>
</dbReference>
<keyword evidence="6 8" id="KW-0503">Monooxygenase</keyword>
<dbReference type="Pfam" id="PF00067">
    <property type="entry name" value="p450"/>
    <property type="match status" value="1"/>
</dbReference>
<dbReference type="PANTHER" id="PTHR24287:SF17">
    <property type="entry name" value="P450, PUTATIVE (EUROFUNG)-RELATED"/>
    <property type="match status" value="1"/>
</dbReference>
<proteinExistence type="inferred from homology"/>
<dbReference type="GO" id="GO:0020037">
    <property type="term" value="F:heme binding"/>
    <property type="evidence" value="ECO:0007669"/>
    <property type="project" value="InterPro"/>
</dbReference>
<evidence type="ECO:0000256" key="6">
    <source>
        <dbReference type="ARBA" id="ARBA00023033"/>
    </source>
</evidence>
<feature type="signal peptide" evidence="9">
    <location>
        <begin position="1"/>
        <end position="24"/>
    </location>
</feature>
<organism evidence="10 11">
    <name type="scientific">Polyplosphaeria fusca</name>
    <dbReference type="NCBI Taxonomy" id="682080"/>
    <lineage>
        <taxon>Eukaryota</taxon>
        <taxon>Fungi</taxon>
        <taxon>Dikarya</taxon>
        <taxon>Ascomycota</taxon>
        <taxon>Pezizomycotina</taxon>
        <taxon>Dothideomycetes</taxon>
        <taxon>Pleosporomycetidae</taxon>
        <taxon>Pleosporales</taxon>
        <taxon>Tetraplosphaeriaceae</taxon>
        <taxon>Polyplosphaeria</taxon>
    </lineage>
</organism>
<evidence type="ECO:0000256" key="9">
    <source>
        <dbReference type="SAM" id="SignalP"/>
    </source>
</evidence>
<evidence type="ECO:0000256" key="3">
    <source>
        <dbReference type="ARBA" id="ARBA00022723"/>
    </source>
</evidence>
<evidence type="ECO:0000256" key="8">
    <source>
        <dbReference type="RuleBase" id="RU000461"/>
    </source>
</evidence>
<dbReference type="EMBL" id="ML996216">
    <property type="protein sequence ID" value="KAF2730499.1"/>
    <property type="molecule type" value="Genomic_DNA"/>
</dbReference>
<comment type="caution">
    <text evidence="10">The sequence shown here is derived from an EMBL/GenBank/DDBJ whole genome shotgun (WGS) entry which is preliminary data.</text>
</comment>
<evidence type="ECO:0000256" key="7">
    <source>
        <dbReference type="PIRSR" id="PIRSR602401-1"/>
    </source>
</evidence>
<dbReference type="Gene3D" id="1.10.630.10">
    <property type="entry name" value="Cytochrome P450"/>
    <property type="match status" value="1"/>
</dbReference>
<feature type="chain" id="PRO_5040138417" evidence="9">
    <location>
        <begin position="25"/>
        <end position="512"/>
    </location>
</feature>
<keyword evidence="7 8" id="KW-0349">Heme</keyword>
<dbReference type="PANTHER" id="PTHR24287">
    <property type="entry name" value="P450, PUTATIVE (EUROFUNG)-RELATED"/>
    <property type="match status" value="1"/>
</dbReference>
<comment type="cofactor">
    <cofactor evidence="1 7">
        <name>heme</name>
        <dbReference type="ChEBI" id="CHEBI:30413"/>
    </cofactor>
</comment>
<evidence type="ECO:0000256" key="5">
    <source>
        <dbReference type="ARBA" id="ARBA00023004"/>
    </source>
</evidence>
<dbReference type="InterPro" id="IPR036396">
    <property type="entry name" value="Cyt_P450_sf"/>
</dbReference>
<keyword evidence="3 7" id="KW-0479">Metal-binding</keyword>
<keyword evidence="5 7" id="KW-0408">Iron</keyword>
<evidence type="ECO:0000256" key="4">
    <source>
        <dbReference type="ARBA" id="ARBA00023002"/>
    </source>
</evidence>
<dbReference type="InterPro" id="IPR047146">
    <property type="entry name" value="Cyt_P450_E_CYP52_fungi"/>
</dbReference>
<reference evidence="10" key="1">
    <citation type="journal article" date="2020" name="Stud. Mycol.">
        <title>101 Dothideomycetes genomes: a test case for predicting lifestyles and emergence of pathogens.</title>
        <authorList>
            <person name="Haridas S."/>
            <person name="Albert R."/>
            <person name="Binder M."/>
            <person name="Bloem J."/>
            <person name="Labutti K."/>
            <person name="Salamov A."/>
            <person name="Andreopoulos B."/>
            <person name="Baker S."/>
            <person name="Barry K."/>
            <person name="Bills G."/>
            <person name="Bluhm B."/>
            <person name="Cannon C."/>
            <person name="Castanera R."/>
            <person name="Culley D."/>
            <person name="Daum C."/>
            <person name="Ezra D."/>
            <person name="Gonzalez J."/>
            <person name="Henrissat B."/>
            <person name="Kuo A."/>
            <person name="Liang C."/>
            <person name="Lipzen A."/>
            <person name="Lutzoni F."/>
            <person name="Magnuson J."/>
            <person name="Mondo S."/>
            <person name="Nolan M."/>
            <person name="Ohm R."/>
            <person name="Pangilinan J."/>
            <person name="Park H.-J."/>
            <person name="Ramirez L."/>
            <person name="Alfaro M."/>
            <person name="Sun H."/>
            <person name="Tritt A."/>
            <person name="Yoshinaga Y."/>
            <person name="Zwiers L.-H."/>
            <person name="Turgeon B."/>
            <person name="Goodwin S."/>
            <person name="Spatafora J."/>
            <person name="Crous P."/>
            <person name="Grigoriev I."/>
        </authorList>
    </citation>
    <scope>NUCLEOTIDE SEQUENCE</scope>
    <source>
        <strain evidence="10">CBS 125425</strain>
    </source>
</reference>
<dbReference type="GO" id="GO:0005506">
    <property type="term" value="F:iron ion binding"/>
    <property type="evidence" value="ECO:0007669"/>
    <property type="project" value="InterPro"/>
</dbReference>
<keyword evidence="4 8" id="KW-0560">Oxidoreductase</keyword>
<evidence type="ECO:0000256" key="1">
    <source>
        <dbReference type="ARBA" id="ARBA00001971"/>
    </source>
</evidence>
<dbReference type="OrthoDB" id="1470350at2759"/>
<name>A0A9P4UXM5_9PLEO</name>
<dbReference type="Proteomes" id="UP000799444">
    <property type="component" value="Unassembled WGS sequence"/>
</dbReference>
<keyword evidence="11" id="KW-1185">Reference proteome</keyword>
<dbReference type="GO" id="GO:0004497">
    <property type="term" value="F:monooxygenase activity"/>
    <property type="evidence" value="ECO:0007669"/>
    <property type="project" value="UniProtKB-KW"/>
</dbReference>
<gene>
    <name evidence="10" type="ORF">EJ04DRAFT_500395</name>
</gene>
<dbReference type="PROSITE" id="PS00086">
    <property type="entry name" value="CYTOCHROME_P450"/>
    <property type="match status" value="1"/>
</dbReference>
<dbReference type="AlphaFoldDB" id="A0A9P4UXM5"/>
<dbReference type="InterPro" id="IPR017972">
    <property type="entry name" value="Cyt_P450_CS"/>
</dbReference>
<evidence type="ECO:0000313" key="10">
    <source>
        <dbReference type="EMBL" id="KAF2730499.1"/>
    </source>
</evidence>
<dbReference type="SUPFAM" id="SSF48264">
    <property type="entry name" value="Cytochrome P450"/>
    <property type="match status" value="1"/>
</dbReference>
<dbReference type="PRINTS" id="PR00385">
    <property type="entry name" value="P450"/>
</dbReference>
<accession>A0A9P4UXM5</accession>